<dbReference type="Gene3D" id="3.40.50.1820">
    <property type="entry name" value="alpha/beta hydrolase"/>
    <property type="match status" value="1"/>
</dbReference>
<dbReference type="PANTHER" id="PTHR43433">
    <property type="entry name" value="HYDROLASE, ALPHA/BETA FOLD FAMILY PROTEIN"/>
    <property type="match status" value="1"/>
</dbReference>
<keyword evidence="3" id="KW-1185">Reference proteome</keyword>
<evidence type="ECO:0000313" key="3">
    <source>
        <dbReference type="Proteomes" id="UP001500620"/>
    </source>
</evidence>
<evidence type="ECO:0000259" key="1">
    <source>
        <dbReference type="Pfam" id="PF00561"/>
    </source>
</evidence>
<dbReference type="InterPro" id="IPR000073">
    <property type="entry name" value="AB_hydrolase_1"/>
</dbReference>
<feature type="domain" description="AB hydrolase-1" evidence="1">
    <location>
        <begin position="26"/>
        <end position="165"/>
    </location>
</feature>
<dbReference type="Proteomes" id="UP001500620">
    <property type="component" value="Unassembled WGS sequence"/>
</dbReference>
<proteinExistence type="predicted"/>
<dbReference type="GO" id="GO:0016787">
    <property type="term" value="F:hydrolase activity"/>
    <property type="evidence" value="ECO:0007669"/>
    <property type="project" value="UniProtKB-KW"/>
</dbReference>
<accession>A0ABP8D6C4</accession>
<gene>
    <name evidence="2" type="ORF">GCM10022255_027490</name>
</gene>
<dbReference type="EMBL" id="BAABAT010000005">
    <property type="protein sequence ID" value="GAA4248249.1"/>
    <property type="molecule type" value="Genomic_DNA"/>
</dbReference>
<dbReference type="PANTHER" id="PTHR43433:SF5">
    <property type="entry name" value="AB HYDROLASE-1 DOMAIN-CONTAINING PROTEIN"/>
    <property type="match status" value="1"/>
</dbReference>
<dbReference type="Pfam" id="PF00561">
    <property type="entry name" value="Abhydrolase_1"/>
    <property type="match status" value="1"/>
</dbReference>
<evidence type="ECO:0000313" key="2">
    <source>
        <dbReference type="EMBL" id="GAA4248249.1"/>
    </source>
</evidence>
<protein>
    <submittedName>
        <fullName evidence="2">Alpha/beta hydrolase</fullName>
    </submittedName>
</protein>
<comment type="caution">
    <text evidence="2">The sequence shown here is derived from an EMBL/GenBank/DDBJ whole genome shotgun (WGS) entry which is preliminary data.</text>
</comment>
<dbReference type="SUPFAM" id="SSF53474">
    <property type="entry name" value="alpha/beta-Hydrolases"/>
    <property type="match status" value="1"/>
</dbReference>
<organism evidence="2 3">
    <name type="scientific">Dactylosporangium darangshiense</name>
    <dbReference type="NCBI Taxonomy" id="579108"/>
    <lineage>
        <taxon>Bacteria</taxon>
        <taxon>Bacillati</taxon>
        <taxon>Actinomycetota</taxon>
        <taxon>Actinomycetes</taxon>
        <taxon>Micromonosporales</taxon>
        <taxon>Micromonosporaceae</taxon>
        <taxon>Dactylosporangium</taxon>
    </lineage>
</organism>
<reference evidence="3" key="1">
    <citation type="journal article" date="2019" name="Int. J. Syst. Evol. Microbiol.">
        <title>The Global Catalogue of Microorganisms (GCM) 10K type strain sequencing project: providing services to taxonomists for standard genome sequencing and annotation.</title>
        <authorList>
            <consortium name="The Broad Institute Genomics Platform"/>
            <consortium name="The Broad Institute Genome Sequencing Center for Infectious Disease"/>
            <person name="Wu L."/>
            <person name="Ma J."/>
        </authorList>
    </citation>
    <scope>NUCLEOTIDE SEQUENCE [LARGE SCALE GENOMIC DNA]</scope>
    <source>
        <strain evidence="3">JCM 17441</strain>
    </source>
</reference>
<name>A0ABP8D6C4_9ACTN</name>
<keyword evidence="2" id="KW-0378">Hydrolase</keyword>
<dbReference type="InterPro" id="IPR050471">
    <property type="entry name" value="AB_hydrolase"/>
</dbReference>
<sequence>MHSVKIEKLSVPGATLHYEVRGSGPVLLLICGGIYDAEGFADLADDLADARTVVTYDRRGNSRSPLSGPPADLIVEEQADDAYRLLGAVGVTEHEPADVFGNSSGATIALELAARHPSMLRTVVAHEPPVFELLPDLDHWRTVMAQVAEVYREDGVGSALGVFGAALGGRGEDGGGTPPSAEFAARMQGNLEVFVANEIPPVAAYVPDLEGLRASTARIVPAVGASSTGEPPNRAGLELAARLGTTAEVFPGGHGGFGDAVPFAARLREVLNA</sequence>
<dbReference type="InterPro" id="IPR029058">
    <property type="entry name" value="AB_hydrolase_fold"/>
</dbReference>